<evidence type="ECO:0000256" key="3">
    <source>
        <dbReference type="ARBA" id="ARBA00022842"/>
    </source>
</evidence>
<comment type="caution">
    <text evidence="4">The sequence shown here is derived from an EMBL/GenBank/DDBJ whole genome shotgun (WGS) entry which is preliminary data.</text>
</comment>
<dbReference type="InterPro" id="IPR000760">
    <property type="entry name" value="Inositol_monophosphatase-like"/>
</dbReference>
<dbReference type="CDD" id="cd01637">
    <property type="entry name" value="IMPase_like"/>
    <property type="match status" value="1"/>
</dbReference>
<dbReference type="PROSITE" id="PS00629">
    <property type="entry name" value="IMP_1"/>
    <property type="match status" value="1"/>
</dbReference>
<evidence type="ECO:0000256" key="1">
    <source>
        <dbReference type="ARBA" id="ARBA00022723"/>
    </source>
</evidence>
<accession>A0ABN3HPU7</accession>
<dbReference type="InterPro" id="IPR020583">
    <property type="entry name" value="Inositol_monoP_metal-BS"/>
</dbReference>
<dbReference type="PANTHER" id="PTHR20854:SF4">
    <property type="entry name" value="INOSITOL-1-MONOPHOSPHATASE-RELATED"/>
    <property type="match status" value="1"/>
</dbReference>
<dbReference type="SUPFAM" id="SSF56655">
    <property type="entry name" value="Carbohydrate phosphatase"/>
    <property type="match status" value="1"/>
</dbReference>
<keyword evidence="5" id="KW-1185">Reference proteome</keyword>
<dbReference type="Proteomes" id="UP001501170">
    <property type="component" value="Unassembled WGS sequence"/>
</dbReference>
<keyword evidence="3" id="KW-0460">Magnesium</keyword>
<reference evidence="4 5" key="1">
    <citation type="journal article" date="2019" name="Int. J. Syst. Evol. Microbiol.">
        <title>The Global Catalogue of Microorganisms (GCM) 10K type strain sequencing project: providing services to taxonomists for standard genome sequencing and annotation.</title>
        <authorList>
            <consortium name="The Broad Institute Genomics Platform"/>
            <consortium name="The Broad Institute Genome Sequencing Center for Infectious Disease"/>
            <person name="Wu L."/>
            <person name="Ma J."/>
        </authorList>
    </citation>
    <scope>NUCLEOTIDE SEQUENCE [LARGE SCALE GENOMIC DNA]</scope>
    <source>
        <strain evidence="4 5">JCM 16227</strain>
    </source>
</reference>
<organism evidence="4 5">
    <name type="scientific">Gordonia cholesterolivorans</name>
    <dbReference type="NCBI Taxonomy" id="559625"/>
    <lineage>
        <taxon>Bacteria</taxon>
        <taxon>Bacillati</taxon>
        <taxon>Actinomycetota</taxon>
        <taxon>Actinomycetes</taxon>
        <taxon>Mycobacteriales</taxon>
        <taxon>Gordoniaceae</taxon>
        <taxon>Gordonia</taxon>
    </lineage>
</organism>
<protein>
    <submittedName>
        <fullName evidence="4">Inositol monophosphatase family protein</fullName>
    </submittedName>
</protein>
<dbReference type="Gene3D" id="3.40.190.80">
    <property type="match status" value="1"/>
</dbReference>
<name>A0ABN3HPU7_9ACTN</name>
<sequence>MTDAVDARDYPQLLAAGESVLDEVTGLFVDGLGSPGTHAKGRGDFATDVDLALERSIAEKLERRTGIEVHGEEFGGPAPDDGAMWILDPIDGTFNYSVGMPIAAMLLALAVDGVPVLGLTRLPLVGQRFAGHIGGPLIIDGEAAEPVPDSPLESAVIGFGSFNARARGEVPGAGRAELQRRLSYRAGRLRMTGSTGTDIAYAAAGVFGGAVSFSAKAWDNAAGAALMRAAGGVVTDLAGDPWTVQSTSLVAGNRLLHGQLLEVIGEAMPDQFADRDLGSRERTNSKETHP</sequence>
<proteinExistence type="predicted"/>
<evidence type="ECO:0000313" key="5">
    <source>
        <dbReference type="Proteomes" id="UP001501170"/>
    </source>
</evidence>
<dbReference type="PRINTS" id="PR00377">
    <property type="entry name" value="IMPHPHTASES"/>
</dbReference>
<evidence type="ECO:0000256" key="2">
    <source>
        <dbReference type="ARBA" id="ARBA00022801"/>
    </source>
</evidence>
<keyword evidence="2" id="KW-0378">Hydrolase</keyword>
<gene>
    <name evidence="4" type="ORF">GCM10009855_26900</name>
</gene>
<evidence type="ECO:0000313" key="4">
    <source>
        <dbReference type="EMBL" id="GAA2385295.1"/>
    </source>
</evidence>
<dbReference type="PANTHER" id="PTHR20854">
    <property type="entry name" value="INOSITOL MONOPHOSPHATASE"/>
    <property type="match status" value="1"/>
</dbReference>
<dbReference type="Pfam" id="PF00459">
    <property type="entry name" value="Inositol_P"/>
    <property type="match status" value="1"/>
</dbReference>
<dbReference type="RefSeq" id="WP_006895380.1">
    <property type="nucleotide sequence ID" value="NZ_BAAARB010000014.1"/>
</dbReference>
<keyword evidence="1" id="KW-0479">Metal-binding</keyword>
<dbReference type="EMBL" id="BAAARB010000014">
    <property type="protein sequence ID" value="GAA2385295.1"/>
    <property type="molecule type" value="Genomic_DNA"/>
</dbReference>
<dbReference type="Gene3D" id="3.30.540.10">
    <property type="entry name" value="Fructose-1,6-Bisphosphatase, subunit A, domain 1"/>
    <property type="match status" value="1"/>
</dbReference>